<protein>
    <submittedName>
        <fullName evidence="1">Uncharacterized protein</fullName>
    </submittedName>
</protein>
<dbReference type="EMBL" id="FXEG02000003">
    <property type="protein sequence ID" value="SOX54680.1"/>
    <property type="molecule type" value="Genomic_DNA"/>
</dbReference>
<proteinExistence type="predicted"/>
<evidence type="ECO:0000313" key="1">
    <source>
        <dbReference type="EMBL" id="SOX54680.1"/>
    </source>
</evidence>
<keyword evidence="2" id="KW-1185">Reference proteome</keyword>
<reference evidence="1" key="1">
    <citation type="submission" date="2018-01" db="EMBL/GenBank/DDBJ databases">
        <authorList>
            <consortium name="Urmite Genomes"/>
        </authorList>
    </citation>
    <scope>NUCLEOTIDE SEQUENCE [LARGE SCALE GENOMIC DNA]</scope>
    <source>
        <strain evidence="1">AFP003</strain>
    </source>
</reference>
<gene>
    <name evidence="1" type="ORF">MAAFP003_3358</name>
</gene>
<dbReference type="Proteomes" id="UP000236318">
    <property type="component" value="Unassembled WGS sequence"/>
</dbReference>
<accession>A0A2K4YD08</accession>
<sequence length="45" mass="4184">MNGVVMSGLATKIVVAAVLAFTAVAATGCVPTAASVEPPLGVAAG</sequence>
<evidence type="ECO:0000313" key="2">
    <source>
        <dbReference type="Proteomes" id="UP000236318"/>
    </source>
</evidence>
<name>A0A2K4YD08_9MYCO</name>
<comment type="caution">
    <text evidence="1">The sequence shown here is derived from an EMBL/GenBank/DDBJ whole genome shotgun (WGS) entry which is preliminary data.</text>
</comment>
<dbReference type="AlphaFoldDB" id="A0A2K4YD08"/>
<organism evidence="1 2">
    <name type="scientific">Mycobacterium ahvazicum</name>
    <dbReference type="NCBI Taxonomy" id="1964395"/>
    <lineage>
        <taxon>Bacteria</taxon>
        <taxon>Bacillati</taxon>
        <taxon>Actinomycetota</taxon>
        <taxon>Actinomycetes</taxon>
        <taxon>Mycobacteriales</taxon>
        <taxon>Mycobacteriaceae</taxon>
        <taxon>Mycobacterium</taxon>
        <taxon>Mycobacterium simiae complex</taxon>
    </lineage>
</organism>